<feature type="domain" description="Histidine kinase" evidence="10">
    <location>
        <begin position="1069"/>
        <end position="1351"/>
    </location>
</feature>
<dbReference type="InterPro" id="IPR036890">
    <property type="entry name" value="HATPase_C_sf"/>
</dbReference>
<feature type="coiled-coil region" evidence="8">
    <location>
        <begin position="1042"/>
        <end position="1069"/>
    </location>
</feature>
<dbReference type="PANTHER" id="PTHR43547:SF2">
    <property type="entry name" value="HYBRID SIGNAL TRANSDUCTION HISTIDINE KINASE C"/>
    <property type="match status" value="1"/>
</dbReference>
<evidence type="ECO:0000259" key="12">
    <source>
        <dbReference type="PROSITE" id="PS50112"/>
    </source>
</evidence>
<feature type="transmembrane region" description="Helical" evidence="9">
    <location>
        <begin position="115"/>
        <end position="141"/>
    </location>
</feature>
<evidence type="ECO:0000256" key="9">
    <source>
        <dbReference type="SAM" id="Phobius"/>
    </source>
</evidence>
<evidence type="ECO:0000259" key="10">
    <source>
        <dbReference type="PROSITE" id="PS50109"/>
    </source>
</evidence>
<dbReference type="InterPro" id="IPR013767">
    <property type="entry name" value="PAS_fold"/>
</dbReference>
<dbReference type="Pfam" id="PF00072">
    <property type="entry name" value="Response_reg"/>
    <property type="match status" value="1"/>
</dbReference>
<evidence type="ECO:0000256" key="4">
    <source>
        <dbReference type="ARBA" id="ARBA00022679"/>
    </source>
</evidence>
<evidence type="ECO:0000259" key="11">
    <source>
        <dbReference type="PROSITE" id="PS50110"/>
    </source>
</evidence>
<keyword evidence="9" id="KW-0472">Membrane</keyword>
<dbReference type="SMART" id="SM00086">
    <property type="entry name" value="PAC"/>
    <property type="match status" value="3"/>
</dbReference>
<dbReference type="InterPro" id="IPR036097">
    <property type="entry name" value="HisK_dim/P_sf"/>
</dbReference>
<dbReference type="SMART" id="SM00387">
    <property type="entry name" value="HATPase_c"/>
    <property type="match status" value="1"/>
</dbReference>
<dbReference type="Pfam" id="PF02518">
    <property type="entry name" value="HATPase_c"/>
    <property type="match status" value="1"/>
</dbReference>
<dbReference type="EMBL" id="VJXY01000012">
    <property type="protein sequence ID" value="MBD6616741.1"/>
    <property type="molecule type" value="Genomic_DNA"/>
</dbReference>
<keyword evidence="6" id="KW-0902">Two-component regulatory system</keyword>
<feature type="transmembrane region" description="Helical" evidence="9">
    <location>
        <begin position="232"/>
        <end position="252"/>
    </location>
</feature>
<evidence type="ECO:0000256" key="2">
    <source>
        <dbReference type="ARBA" id="ARBA00012438"/>
    </source>
</evidence>
<feature type="modified residue" description="4-aspartylphosphate" evidence="7">
    <location>
        <position position="1426"/>
    </location>
</feature>
<dbReference type="InterPro" id="IPR000700">
    <property type="entry name" value="PAS-assoc_C"/>
</dbReference>
<dbReference type="PROSITE" id="PS50113">
    <property type="entry name" value="PAC"/>
    <property type="match status" value="2"/>
</dbReference>
<feature type="transmembrane region" description="Helical" evidence="9">
    <location>
        <begin position="194"/>
        <end position="217"/>
    </location>
</feature>
<feature type="transmembrane region" description="Helical" evidence="9">
    <location>
        <begin position="20"/>
        <end position="40"/>
    </location>
</feature>
<evidence type="ECO:0000256" key="7">
    <source>
        <dbReference type="PROSITE-ProRule" id="PRU00169"/>
    </source>
</evidence>
<dbReference type="CDD" id="cd16922">
    <property type="entry name" value="HATPase_EvgS-ArcB-TorS-like"/>
    <property type="match status" value="1"/>
</dbReference>
<dbReference type="PROSITE" id="PS50110">
    <property type="entry name" value="RESPONSE_REGULATORY"/>
    <property type="match status" value="1"/>
</dbReference>
<dbReference type="InterPro" id="IPR001789">
    <property type="entry name" value="Sig_transdc_resp-reg_receiver"/>
</dbReference>
<dbReference type="Gene3D" id="3.30.450.40">
    <property type="match status" value="1"/>
</dbReference>
<dbReference type="EC" id="2.7.13.3" evidence="2"/>
<keyword evidence="15" id="KW-1185">Reference proteome</keyword>
<dbReference type="SUPFAM" id="SSF47384">
    <property type="entry name" value="Homodimeric domain of signal transducing histidine kinase"/>
    <property type="match status" value="1"/>
</dbReference>
<dbReference type="CDD" id="cd00082">
    <property type="entry name" value="HisKA"/>
    <property type="match status" value="1"/>
</dbReference>
<dbReference type="SUPFAM" id="SSF55781">
    <property type="entry name" value="GAF domain-like"/>
    <property type="match status" value="1"/>
</dbReference>
<dbReference type="CDD" id="cd17580">
    <property type="entry name" value="REC_2_DhkD-like"/>
    <property type="match status" value="1"/>
</dbReference>
<evidence type="ECO:0000313" key="15">
    <source>
        <dbReference type="Proteomes" id="UP001165986"/>
    </source>
</evidence>
<dbReference type="SUPFAM" id="SSF52172">
    <property type="entry name" value="CheY-like"/>
    <property type="match status" value="1"/>
</dbReference>
<dbReference type="SMART" id="SM00388">
    <property type="entry name" value="HisKA"/>
    <property type="match status" value="1"/>
</dbReference>
<dbReference type="InterPro" id="IPR005467">
    <property type="entry name" value="His_kinase_dom"/>
</dbReference>
<evidence type="ECO:0000256" key="1">
    <source>
        <dbReference type="ARBA" id="ARBA00000085"/>
    </source>
</evidence>
<protein>
    <recommendedName>
        <fullName evidence="2">histidine kinase</fullName>
        <ecNumber evidence="2">2.7.13.3</ecNumber>
    </recommendedName>
</protein>
<dbReference type="SMART" id="SM00065">
    <property type="entry name" value="GAF"/>
    <property type="match status" value="1"/>
</dbReference>
<dbReference type="Proteomes" id="UP001165986">
    <property type="component" value="Unassembled WGS sequence"/>
</dbReference>
<dbReference type="PANTHER" id="PTHR43547">
    <property type="entry name" value="TWO-COMPONENT HISTIDINE KINASE"/>
    <property type="match status" value="1"/>
</dbReference>
<dbReference type="Pfam" id="PF00512">
    <property type="entry name" value="HisKA"/>
    <property type="match status" value="1"/>
</dbReference>
<evidence type="ECO:0000256" key="8">
    <source>
        <dbReference type="SAM" id="Coils"/>
    </source>
</evidence>
<feature type="transmembrane region" description="Helical" evidence="9">
    <location>
        <begin position="301"/>
        <end position="325"/>
    </location>
</feature>
<dbReference type="InterPro" id="IPR035965">
    <property type="entry name" value="PAS-like_dom_sf"/>
</dbReference>
<reference evidence="14" key="1">
    <citation type="submission" date="2019-07" db="EMBL/GenBank/DDBJ databases">
        <title>Toxilogical consequences of a new and cryptic species of cyanobacteria (Komarekiella delphini-convector) recovered from the epidermis of a bottlenose dolphin and 1500 ft. in the air.</title>
        <authorList>
            <person name="Brown A.O."/>
            <person name="Dvorak P."/>
            <person name="Villanueva C.D."/>
            <person name="Foss A.J."/>
            <person name="Garvey A.D."/>
            <person name="Gibson Q.A."/>
            <person name="Johansen J.R."/>
            <person name="Casamatta D.A."/>
        </authorList>
    </citation>
    <scope>NUCLEOTIDE SEQUENCE</scope>
    <source>
        <strain evidence="14">SJRDD-AB1</strain>
    </source>
</reference>
<feature type="transmembrane region" description="Helical" evidence="9">
    <location>
        <begin position="60"/>
        <end position="77"/>
    </location>
</feature>
<feature type="domain" description="PAC" evidence="13">
    <location>
        <begin position="699"/>
        <end position="751"/>
    </location>
</feature>
<dbReference type="PRINTS" id="PR00344">
    <property type="entry name" value="BCTRLSENSOR"/>
</dbReference>
<dbReference type="Pfam" id="PF13426">
    <property type="entry name" value="PAS_9"/>
    <property type="match status" value="2"/>
</dbReference>
<dbReference type="PROSITE" id="PS50112">
    <property type="entry name" value="PAS"/>
    <property type="match status" value="2"/>
</dbReference>
<dbReference type="GO" id="GO:0000155">
    <property type="term" value="F:phosphorelay sensor kinase activity"/>
    <property type="evidence" value="ECO:0007669"/>
    <property type="project" value="InterPro"/>
</dbReference>
<dbReference type="InterPro" id="IPR003594">
    <property type="entry name" value="HATPase_dom"/>
</dbReference>
<dbReference type="InterPro" id="IPR001610">
    <property type="entry name" value="PAC"/>
</dbReference>
<proteinExistence type="predicted"/>
<dbReference type="CDD" id="cd00130">
    <property type="entry name" value="PAS"/>
    <property type="match status" value="3"/>
</dbReference>
<dbReference type="SUPFAM" id="SSF55785">
    <property type="entry name" value="PYP-like sensor domain (PAS domain)"/>
    <property type="match status" value="3"/>
</dbReference>
<dbReference type="InterPro" id="IPR029016">
    <property type="entry name" value="GAF-like_dom_sf"/>
</dbReference>
<evidence type="ECO:0000313" key="14">
    <source>
        <dbReference type="EMBL" id="MBD6616741.1"/>
    </source>
</evidence>
<dbReference type="InterPro" id="IPR011006">
    <property type="entry name" value="CheY-like_superfamily"/>
</dbReference>
<keyword evidence="5" id="KW-0418">Kinase</keyword>
<organism evidence="14 15">
    <name type="scientific">Komarekiella delphini-convector SJRDD-AB1</name>
    <dbReference type="NCBI Taxonomy" id="2593771"/>
    <lineage>
        <taxon>Bacteria</taxon>
        <taxon>Bacillati</taxon>
        <taxon>Cyanobacteriota</taxon>
        <taxon>Cyanophyceae</taxon>
        <taxon>Nostocales</taxon>
        <taxon>Nostocaceae</taxon>
        <taxon>Komarekiella</taxon>
        <taxon>Komarekiella delphini-convector</taxon>
    </lineage>
</organism>
<feature type="transmembrane region" description="Helical" evidence="9">
    <location>
        <begin position="273"/>
        <end position="289"/>
    </location>
</feature>
<dbReference type="Gene3D" id="1.10.287.130">
    <property type="match status" value="1"/>
</dbReference>
<name>A0AA40VRW5_9NOST</name>
<dbReference type="InterPro" id="IPR003018">
    <property type="entry name" value="GAF"/>
</dbReference>
<feature type="domain" description="Response regulatory" evidence="11">
    <location>
        <begin position="1377"/>
        <end position="1495"/>
    </location>
</feature>
<dbReference type="RefSeq" id="WP_191758049.1">
    <property type="nucleotide sequence ID" value="NZ_VJXY01000012.1"/>
</dbReference>
<dbReference type="SMART" id="SM00091">
    <property type="entry name" value="PAS"/>
    <property type="match status" value="3"/>
</dbReference>
<feature type="domain" description="PAC" evidence="13">
    <location>
        <begin position="553"/>
        <end position="607"/>
    </location>
</feature>
<dbReference type="Gene3D" id="3.30.450.20">
    <property type="entry name" value="PAS domain"/>
    <property type="match status" value="3"/>
</dbReference>
<dbReference type="Gene3D" id="3.30.565.10">
    <property type="entry name" value="Histidine kinase-like ATPase, C-terminal domain"/>
    <property type="match status" value="1"/>
</dbReference>
<evidence type="ECO:0000259" key="13">
    <source>
        <dbReference type="PROSITE" id="PS50113"/>
    </source>
</evidence>
<keyword evidence="4" id="KW-0808">Transferase</keyword>
<dbReference type="SMART" id="SM00448">
    <property type="entry name" value="REC"/>
    <property type="match status" value="1"/>
</dbReference>
<dbReference type="GO" id="GO:0006355">
    <property type="term" value="P:regulation of DNA-templated transcription"/>
    <property type="evidence" value="ECO:0007669"/>
    <property type="project" value="InterPro"/>
</dbReference>
<comment type="catalytic activity">
    <reaction evidence="1">
        <text>ATP + protein L-histidine = ADP + protein N-phospho-L-histidine.</text>
        <dbReference type="EC" id="2.7.13.3"/>
    </reaction>
</comment>
<dbReference type="PROSITE" id="PS50109">
    <property type="entry name" value="HIS_KIN"/>
    <property type="match status" value="1"/>
</dbReference>
<gene>
    <name evidence="14" type="ORF">FNW02_13105</name>
</gene>
<evidence type="ECO:0000256" key="3">
    <source>
        <dbReference type="ARBA" id="ARBA00022553"/>
    </source>
</evidence>
<dbReference type="Gene3D" id="3.40.50.2300">
    <property type="match status" value="1"/>
</dbReference>
<comment type="caution">
    <text evidence="14">The sequence shown here is derived from an EMBL/GenBank/DDBJ whole genome shotgun (WGS) entry which is preliminary data.</text>
</comment>
<dbReference type="Pfam" id="PF00989">
    <property type="entry name" value="PAS"/>
    <property type="match status" value="1"/>
</dbReference>
<dbReference type="InterPro" id="IPR000014">
    <property type="entry name" value="PAS"/>
</dbReference>
<dbReference type="SUPFAM" id="SSF55874">
    <property type="entry name" value="ATPase domain of HSP90 chaperone/DNA topoisomerase II/histidine kinase"/>
    <property type="match status" value="1"/>
</dbReference>
<evidence type="ECO:0000256" key="6">
    <source>
        <dbReference type="ARBA" id="ARBA00023012"/>
    </source>
</evidence>
<accession>A0AA40VRW5</accession>
<keyword evidence="9" id="KW-0812">Transmembrane</keyword>
<evidence type="ECO:0000256" key="5">
    <source>
        <dbReference type="ARBA" id="ARBA00022777"/>
    </source>
</evidence>
<feature type="domain" description="PAS" evidence="12">
    <location>
        <begin position="479"/>
        <end position="551"/>
    </location>
</feature>
<keyword evidence="8" id="KW-0175">Coiled coil</keyword>
<feature type="domain" description="PAS" evidence="12">
    <location>
        <begin position="349"/>
        <end position="392"/>
    </location>
</feature>
<dbReference type="InterPro" id="IPR003661">
    <property type="entry name" value="HisK_dim/P_dom"/>
</dbReference>
<sequence>MLNANRLRLQNLFQIPVHSLVAQMASAIAILIGSLVLIGWWLDIEVLKSGFPGSPATMKVNTALCFVLSGVSLWLYLRGRKGEEEQSQRRRNQNRGRGGGKTILNYIFTSPLSHFIYFTISQVCVITVTVIAALTLSQYLFGWNIGIDELLFGDSSPSVATSHPGRMGLNTALNFMLISVALEHLVYQKKQRSYWYAQILALIAILISFQVLIGYAYKVEVLYGIAPHTTSMALHTALLFMVLGMGVLWARAEQGLMRVIISDTYGGLLARRLLVAAIAVPFLVGWLIVEGQRAGKYDPAFAISVFAIVLIVIFAVLIWQSAAVIERLSSQRDISDGLRLSAQDALKAYENKLGSLVDANVIGIMFGDANGGIEQANDEFLRMIGCTREDLVAGRISWKNITPTEHLYLDEQGIAEAKANISGACTPYEKEYIRKDGSRIPVLVGYVLLGEKREESVAFILDLSEQQAALHDRKQAEAEQQKLVSLVENSSDFIGIATLEGKLLYINDAGQKLVGLSSLEKVKQKVILDYIMPEDQAYLQEHILPTVLKQGRWQGEFRFQHLQTGQAIPVDYNIFTVNDHKTGQPIALATVTRNITEQKQAEERILQLNKDLQRRVAELQTLLDVIPIGVGIAEDAECRTIKVNPAFAKQLGVSPDINVSLSAPSNEKQTSYKVYREGRELPIEELPMQYSAAQGVEVLDSEIDVIQENGKIVKLLVYVAPLFDEEGKTRGCIGAFLDITVRKQAEEVLWNQQKWLENVLNLMPRPLLFIEPGTARVTFANRAADILAGGNFPKGVAAEEYHTVYNCTDAAGNPIPNHQTPGARVARGERVDGFEMDWHTSGGVRSLLIFADTLPAMYGYPATCIMVFQDISNLKRVEKALSLGYKRLQLLFDTASDLLSSQQPIPLIDSVYQKLSEQIGLDVYFNYLVNESSQVMRLESYSGISSETAKEIEWLAFGQAICGTVAQERHPISVDNVQQSTDLKTELIRSLGVKAYYAYSLIAQGRLLGTLSFGSRTRLSFTENQKGMMQAVCDQIAIAMERASLIASLQQQTEQLREANRMKDEFLAILSHELRSPLNAILGWAQLLHSRKLNDIQKDKAVETIERNARAQTQLVEDLLDISRMIRGKLRLNVHTCDLVPIIKSAIKTVSLAAQSKEINLRFSLVSPQEGQNSDLGFNNEDEAQQAKSEILQHSEKNFFRESKDFISQFLVSGDAERLQQIIWNLLSNAIKFTSAGGRVEVELSVVSGQEKQTIDIDASAVSPREGQLTTDKYAQIQVIDTGIGISSDFLPYVFDRFRQADSSSTRSYGGLGLGLAIVRHLVELHGGTVHANSLGEQQGATFTVKLPLLKNQQTFPSPPLPLSPAPPLPPSLFGVRVLVVDDEADSREFITTVLQQCHAEVQAVASVQEALQVLLVWKPDVLVSDIGMPQEDGYSLIRKLRSQPPEQGGKIPAAALTAYARVEDRMRAIQEGYQLHLPKPIEPAELATVVASLVGRT</sequence>
<dbReference type="NCBIfam" id="TIGR00229">
    <property type="entry name" value="sensory_box"/>
    <property type="match status" value="2"/>
</dbReference>
<dbReference type="InterPro" id="IPR004358">
    <property type="entry name" value="Sig_transdc_His_kin-like_C"/>
</dbReference>
<keyword evidence="3 7" id="KW-0597">Phosphoprotein</keyword>
<dbReference type="Pfam" id="PF01590">
    <property type="entry name" value="GAF"/>
    <property type="match status" value="1"/>
</dbReference>
<keyword evidence="9" id="KW-1133">Transmembrane helix</keyword>